<dbReference type="AlphaFoldDB" id="A0A3S5ACC6"/>
<name>A0A3S5ACC6_9PLAT</name>
<comment type="caution">
    <text evidence="1">The sequence shown here is derived from an EMBL/GenBank/DDBJ whole genome shotgun (WGS) entry which is preliminary data.</text>
</comment>
<reference evidence="1" key="1">
    <citation type="submission" date="2018-11" db="EMBL/GenBank/DDBJ databases">
        <authorList>
            <consortium name="Pathogen Informatics"/>
        </authorList>
    </citation>
    <scope>NUCLEOTIDE SEQUENCE</scope>
</reference>
<sequence length="133" mass="15223">MSEHFRWQRALVGGDQLTSKLVARFYELHYVKATRDRVEGTYTGLKSRKFTVHAIYNRPALRRRVNRSASVGISLTSAWPSFAFRQYSLTKRLAEQAWPSRRLVCPVIKPPPDLLFCVVATCQKCTPPDHDSG</sequence>
<proteinExistence type="predicted"/>
<accession>A0A3S5ACC6</accession>
<evidence type="ECO:0000313" key="1">
    <source>
        <dbReference type="EMBL" id="VEL33287.1"/>
    </source>
</evidence>
<organism evidence="1 2">
    <name type="scientific">Protopolystoma xenopodis</name>
    <dbReference type="NCBI Taxonomy" id="117903"/>
    <lineage>
        <taxon>Eukaryota</taxon>
        <taxon>Metazoa</taxon>
        <taxon>Spiralia</taxon>
        <taxon>Lophotrochozoa</taxon>
        <taxon>Platyhelminthes</taxon>
        <taxon>Monogenea</taxon>
        <taxon>Polyopisthocotylea</taxon>
        <taxon>Polystomatidea</taxon>
        <taxon>Polystomatidae</taxon>
        <taxon>Protopolystoma</taxon>
    </lineage>
</organism>
<gene>
    <name evidence="1" type="ORF">PXEA_LOCUS26727</name>
</gene>
<evidence type="ECO:0000313" key="2">
    <source>
        <dbReference type="Proteomes" id="UP000784294"/>
    </source>
</evidence>
<protein>
    <submittedName>
        <fullName evidence="1">Uncharacterized protein</fullName>
    </submittedName>
</protein>
<dbReference type="Proteomes" id="UP000784294">
    <property type="component" value="Unassembled WGS sequence"/>
</dbReference>
<dbReference type="EMBL" id="CAAALY010245518">
    <property type="protein sequence ID" value="VEL33287.1"/>
    <property type="molecule type" value="Genomic_DNA"/>
</dbReference>
<keyword evidence="2" id="KW-1185">Reference proteome</keyword>